<gene>
    <name evidence="1" type="ORF">JCM6292_3124</name>
</gene>
<reference evidence="1 2" key="1">
    <citation type="journal article" date="2014" name="Genome Announc.">
        <title>Draft Genome Sequences of Three Strains of Bacteroides pyogenes Isolated from a Cat and Swine.</title>
        <authorList>
            <person name="Sakamoto M."/>
            <person name="Oshima K."/>
            <person name="Suda W."/>
            <person name="Kitamura K."/>
            <person name="Iida T."/>
            <person name="Hattori M."/>
            <person name="Ohkuma M."/>
        </authorList>
    </citation>
    <scope>NUCLEOTIDE SEQUENCE [LARGE SCALE GENOMIC DNA]</scope>
    <source>
        <strain evidence="1 2">JCM 6292</strain>
    </source>
</reference>
<organism evidence="1 2">
    <name type="scientific">Bacteroides pyogenes JCM 6292</name>
    <dbReference type="NCBI Taxonomy" id="1235809"/>
    <lineage>
        <taxon>Bacteria</taxon>
        <taxon>Pseudomonadati</taxon>
        <taxon>Bacteroidota</taxon>
        <taxon>Bacteroidia</taxon>
        <taxon>Bacteroidales</taxon>
        <taxon>Bacteroidaceae</taxon>
        <taxon>Bacteroides</taxon>
    </lineage>
</organism>
<comment type="caution">
    <text evidence="1">The sequence shown here is derived from an EMBL/GenBank/DDBJ whole genome shotgun (WGS) entry which is preliminary data.</text>
</comment>
<evidence type="ECO:0000313" key="1">
    <source>
        <dbReference type="EMBL" id="GAE16658.1"/>
    </source>
</evidence>
<dbReference type="EMBL" id="BAIQ01000040">
    <property type="protein sequence ID" value="GAE16658.1"/>
    <property type="molecule type" value="Genomic_DNA"/>
</dbReference>
<sequence length="50" mass="6153">MNNIRNYIRYRKEIESLSEDYVFFFRYRHFFLTNDAVICYKSSSNAVLFA</sequence>
<accession>W4PB80</accession>
<protein>
    <submittedName>
        <fullName evidence="1">Uncharacterized protein</fullName>
    </submittedName>
</protein>
<dbReference type="AlphaFoldDB" id="W4PB80"/>
<evidence type="ECO:0000313" key="2">
    <source>
        <dbReference type="Proteomes" id="UP000018861"/>
    </source>
</evidence>
<dbReference type="Proteomes" id="UP000018861">
    <property type="component" value="Unassembled WGS sequence"/>
</dbReference>
<proteinExistence type="predicted"/>
<name>W4PB80_9BACE</name>